<feature type="compositionally biased region" description="Pro residues" evidence="3">
    <location>
        <begin position="232"/>
        <end position="241"/>
    </location>
</feature>
<dbReference type="PANTHER" id="PTHR13299:SF0">
    <property type="entry name" value="PEROXISOMAL MEMBRANE PROTEIN PEX16"/>
    <property type="match status" value="1"/>
</dbReference>
<dbReference type="AlphaFoldDB" id="D8LC96"/>
<dbReference type="Proteomes" id="UP000002630">
    <property type="component" value="Unassembled WGS sequence"/>
</dbReference>
<dbReference type="OrthoDB" id="59472at2759"/>
<gene>
    <name evidence="4" type="ORF">Esi_0100_0032</name>
</gene>
<protein>
    <recommendedName>
        <fullName evidence="2">Peroxisomal membrane protein PEX16</fullName>
    </recommendedName>
</protein>
<reference evidence="4 5" key="1">
    <citation type="journal article" date="2010" name="Nature">
        <title>The Ectocarpus genome and the independent evolution of multicellularity in brown algae.</title>
        <authorList>
            <person name="Cock J.M."/>
            <person name="Sterck L."/>
            <person name="Rouze P."/>
            <person name="Scornet D."/>
            <person name="Allen A.E."/>
            <person name="Amoutzias G."/>
            <person name="Anthouard V."/>
            <person name="Artiguenave F."/>
            <person name="Aury J.M."/>
            <person name="Badger J.H."/>
            <person name="Beszteri B."/>
            <person name="Billiau K."/>
            <person name="Bonnet E."/>
            <person name="Bothwell J.H."/>
            <person name="Bowler C."/>
            <person name="Boyen C."/>
            <person name="Brownlee C."/>
            <person name="Carrano C.J."/>
            <person name="Charrier B."/>
            <person name="Cho G.Y."/>
            <person name="Coelho S.M."/>
            <person name="Collen J."/>
            <person name="Corre E."/>
            <person name="Da Silva C."/>
            <person name="Delage L."/>
            <person name="Delaroque N."/>
            <person name="Dittami S.M."/>
            <person name="Doulbeau S."/>
            <person name="Elias M."/>
            <person name="Farnham G."/>
            <person name="Gachon C.M."/>
            <person name="Gschloessl B."/>
            <person name="Heesch S."/>
            <person name="Jabbari K."/>
            <person name="Jubin C."/>
            <person name="Kawai H."/>
            <person name="Kimura K."/>
            <person name="Kloareg B."/>
            <person name="Kupper F.C."/>
            <person name="Lang D."/>
            <person name="Le Bail A."/>
            <person name="Leblanc C."/>
            <person name="Lerouge P."/>
            <person name="Lohr M."/>
            <person name="Lopez P.J."/>
            <person name="Martens C."/>
            <person name="Maumus F."/>
            <person name="Michel G."/>
            <person name="Miranda-Saavedra D."/>
            <person name="Morales J."/>
            <person name="Moreau H."/>
            <person name="Motomura T."/>
            <person name="Nagasato C."/>
            <person name="Napoli C.A."/>
            <person name="Nelson D.R."/>
            <person name="Nyvall-Collen P."/>
            <person name="Peters A.F."/>
            <person name="Pommier C."/>
            <person name="Potin P."/>
            <person name="Poulain J."/>
            <person name="Quesneville H."/>
            <person name="Read B."/>
            <person name="Rensing S.A."/>
            <person name="Ritter A."/>
            <person name="Rousvoal S."/>
            <person name="Samanta M."/>
            <person name="Samson G."/>
            <person name="Schroeder D.C."/>
            <person name="Segurens B."/>
            <person name="Strittmatter M."/>
            <person name="Tonon T."/>
            <person name="Tregear J.W."/>
            <person name="Valentin K."/>
            <person name="von Dassow P."/>
            <person name="Yamagishi T."/>
            <person name="Van de Peer Y."/>
            <person name="Wincker P."/>
        </authorList>
    </citation>
    <scope>NUCLEOTIDE SEQUENCE [LARGE SCALE GENOMIC DNA]</scope>
    <source>
        <strain evidence="5">Ec32 / CCAP1310/4</strain>
    </source>
</reference>
<organism evidence="4 5">
    <name type="scientific">Ectocarpus siliculosus</name>
    <name type="common">Brown alga</name>
    <name type="synonym">Conferva siliculosa</name>
    <dbReference type="NCBI Taxonomy" id="2880"/>
    <lineage>
        <taxon>Eukaryota</taxon>
        <taxon>Sar</taxon>
        <taxon>Stramenopiles</taxon>
        <taxon>Ochrophyta</taxon>
        <taxon>PX clade</taxon>
        <taxon>Phaeophyceae</taxon>
        <taxon>Ectocarpales</taxon>
        <taxon>Ectocarpaceae</taxon>
        <taxon>Ectocarpus</taxon>
    </lineage>
</organism>
<dbReference type="Pfam" id="PF08610">
    <property type="entry name" value="Pex16"/>
    <property type="match status" value="1"/>
</dbReference>
<feature type="region of interest" description="Disordered" evidence="3">
    <location>
        <begin position="224"/>
        <end position="244"/>
    </location>
</feature>
<dbReference type="eggNOG" id="KOG4546">
    <property type="taxonomic scope" value="Eukaryota"/>
</dbReference>
<keyword evidence="2" id="KW-0962">Peroxisome biogenesis</keyword>
<evidence type="ECO:0000256" key="2">
    <source>
        <dbReference type="RuleBase" id="RU365003"/>
    </source>
</evidence>
<comment type="subcellular location">
    <subcellularLocation>
        <location evidence="2">Peroxisome membrane</location>
    </subcellularLocation>
</comment>
<sequence length="489" mass="51914">MEQQQRDPRASEEGWCYANFVRHNPTAARTVETLLRYSGFFAPARFADRDLSIESGYALSSLAALAHDQILIHGQGGGLGRGGQDGGAANDDGLDGGQVHALGIAPGSSIRLDPKNRERPSSTTVVAQRMRVALAMIANVQIVVEKLAAQHGGPRRRQQAIVYLETLKALARLLLLACTREMVVGGGSYVSGGNRRTPPLGNRNKAGAWREVDLNGARLNQAQSSEFAVDRPPSPPCPPPEVYTGKRSGVKLIVPPRASVVWSGRGRSNRSGGVSRLAATASSPSCGSSRRSADGVFQNDSSSSSSFRGCANGGQGIGTGGSMEAASDESCVWRQRREAQGGQAWLMAGEVIHILRPLAYSYGCAATGERSWRPWLISLGMDAAAFACTARAGGSSGAMALLTPIGEAGSSGVPVLPYLDEEQAAELRRRKMLWFLYLMRSPAFELLAEPVSRGAAGVFEGVPILGGMAGYALNMLLYVQRHHFYTSAS</sequence>
<evidence type="ECO:0000256" key="1">
    <source>
        <dbReference type="ARBA" id="ARBA00009505"/>
    </source>
</evidence>
<dbReference type="InParanoid" id="D8LC96"/>
<evidence type="ECO:0000313" key="5">
    <source>
        <dbReference type="Proteomes" id="UP000002630"/>
    </source>
</evidence>
<evidence type="ECO:0000256" key="3">
    <source>
        <dbReference type="SAM" id="MobiDB-lite"/>
    </source>
</evidence>
<dbReference type="GO" id="GO:0005778">
    <property type="term" value="C:peroxisomal membrane"/>
    <property type="evidence" value="ECO:0007669"/>
    <property type="project" value="UniProtKB-SubCell"/>
</dbReference>
<accession>D8LC96</accession>
<keyword evidence="2" id="KW-0576">Peroxisome</keyword>
<dbReference type="STRING" id="2880.D8LC96"/>
<proteinExistence type="inferred from homology"/>
<dbReference type="InterPro" id="IPR013919">
    <property type="entry name" value="Pex16"/>
</dbReference>
<feature type="region of interest" description="Disordered" evidence="3">
    <location>
        <begin position="263"/>
        <end position="309"/>
    </location>
</feature>
<dbReference type="PANTHER" id="PTHR13299">
    <property type="entry name" value="PEROXISOMAL MEMBRANE PROTEIN PEX16"/>
    <property type="match status" value="1"/>
</dbReference>
<name>D8LC96_ECTSI</name>
<keyword evidence="5" id="KW-1185">Reference proteome</keyword>
<dbReference type="EMBL" id="FN649760">
    <property type="protein sequence ID" value="CBN78132.1"/>
    <property type="molecule type" value="Genomic_DNA"/>
</dbReference>
<evidence type="ECO:0000313" key="4">
    <source>
        <dbReference type="EMBL" id="CBN78132.1"/>
    </source>
</evidence>
<dbReference type="GO" id="GO:0007031">
    <property type="term" value="P:peroxisome organization"/>
    <property type="evidence" value="ECO:0007669"/>
    <property type="project" value="UniProtKB-KW"/>
</dbReference>
<comment type="similarity">
    <text evidence="1 2">Belongs to the peroxin-16 family.</text>
</comment>
<feature type="compositionally biased region" description="Low complexity" evidence="3">
    <location>
        <begin position="263"/>
        <end position="290"/>
    </location>
</feature>